<accession>A0ABQ5MLK4</accession>
<dbReference type="EMBL" id="BRVO01000003">
    <property type="protein sequence ID" value="GLB50295.1"/>
    <property type="molecule type" value="Genomic_DNA"/>
</dbReference>
<dbReference type="InterPro" id="IPR032288">
    <property type="entry name" value="Metallophos_C"/>
</dbReference>
<dbReference type="Gene3D" id="3.60.21.10">
    <property type="match status" value="1"/>
</dbReference>
<dbReference type="Pfam" id="PF16370">
    <property type="entry name" value="MetallophosC"/>
    <property type="match status" value="1"/>
</dbReference>
<evidence type="ECO:0000259" key="3">
    <source>
        <dbReference type="Pfam" id="PF16371"/>
    </source>
</evidence>
<name>A0ABQ5MLK4_9FLAO</name>
<protein>
    <recommendedName>
        <fullName evidence="6">Calcineurin-like phosphoesterase</fullName>
    </recommendedName>
</protein>
<organism evidence="4 5">
    <name type="scientific">Neptunitalea lumnitzerae</name>
    <dbReference type="NCBI Taxonomy" id="2965509"/>
    <lineage>
        <taxon>Bacteria</taxon>
        <taxon>Pseudomonadati</taxon>
        <taxon>Bacteroidota</taxon>
        <taxon>Flavobacteriia</taxon>
        <taxon>Flavobacteriales</taxon>
        <taxon>Flavobacteriaceae</taxon>
        <taxon>Neptunitalea</taxon>
    </lineage>
</organism>
<keyword evidence="5" id="KW-1185">Reference proteome</keyword>
<dbReference type="SUPFAM" id="SSF117074">
    <property type="entry name" value="Hypothetical protein PA1324"/>
    <property type="match status" value="1"/>
</dbReference>
<dbReference type="PANTHER" id="PTHR43143:SF6">
    <property type="entry name" value="BLL3016 PROTEIN"/>
    <property type="match status" value="1"/>
</dbReference>
<feature type="domain" description="Calcineurin-like phosphoesterase N-terminal" evidence="3">
    <location>
        <begin position="50"/>
        <end position="113"/>
    </location>
</feature>
<gene>
    <name evidence="4" type="ORF">Y10_26630</name>
</gene>
<feature type="domain" description="Calcineurin-like phosphoesterase" evidence="1">
    <location>
        <begin position="145"/>
        <end position="333"/>
    </location>
</feature>
<proteinExistence type="predicted"/>
<evidence type="ECO:0000313" key="4">
    <source>
        <dbReference type="EMBL" id="GLB50295.1"/>
    </source>
</evidence>
<dbReference type="Proteomes" id="UP001143543">
    <property type="component" value="Unassembled WGS sequence"/>
</dbReference>
<evidence type="ECO:0000313" key="5">
    <source>
        <dbReference type="Proteomes" id="UP001143543"/>
    </source>
</evidence>
<dbReference type="Pfam" id="PF16371">
    <property type="entry name" value="MetallophosN"/>
    <property type="match status" value="1"/>
</dbReference>
<dbReference type="Gene3D" id="2.60.40.10">
    <property type="entry name" value="Immunoglobulins"/>
    <property type="match status" value="1"/>
</dbReference>
<dbReference type="Pfam" id="PF00149">
    <property type="entry name" value="Metallophos"/>
    <property type="match status" value="1"/>
</dbReference>
<dbReference type="SUPFAM" id="SSF56300">
    <property type="entry name" value="Metallo-dependent phosphatases"/>
    <property type="match status" value="1"/>
</dbReference>
<dbReference type="InterPro" id="IPR004843">
    <property type="entry name" value="Calcineurin-like_PHP"/>
</dbReference>
<evidence type="ECO:0000259" key="2">
    <source>
        <dbReference type="Pfam" id="PF16370"/>
    </source>
</evidence>
<sequence>MGDIPENNQMKKLTIGLLAFIGYILPSAAQDVVKGYIFEDTNGNAKKERRESGIANVSVTNGIDVTTTNDKGYYELPLLQDMIVSVIKPSGYAVPLNEENQPLFYYIHKPKGSPENKYGGVAPTGKLPKYVNFPLNKQDENSNFNVLLFGDPQADDMANAMYFEKAIVDEVAGVENVAFGISLGDLGAKNQYDVYIHSLSKVGIPWYNVLGNHDVNDGAIDELTDETYEKYFGPANYAFNYANAHFIMLDDVIFPDPNGKRSYVGGFREDILTFVKNDLAFVPKDKLIVIGFHIPIYEFEPGPDQFREGDVQKLFNLLKGYNYTLSVSGHTHSQNHHFFTPEEGWVNKGIHHQYNPGATSGSVYNGPEDVYGTPASLMRDGTPKGYAYLAITNNTYTYEYKASGSPISHKFSVHIPKIVPQTKKYRGEIVVNFFQGSPRDSVFYRVDDGAWKVMDKEFRSDKFLLDIEYEWDHAEKLPWGIRPSTPLPSSHIWASRMPSKLPLGKHTLEVKAVDWLGRTYISEKKEFTIVPDHNYIVNKK</sequence>
<evidence type="ECO:0008006" key="6">
    <source>
        <dbReference type="Google" id="ProtNLM"/>
    </source>
</evidence>
<dbReference type="PANTHER" id="PTHR43143">
    <property type="entry name" value="METALLOPHOSPHOESTERASE, CALCINEURIN SUPERFAMILY"/>
    <property type="match status" value="1"/>
</dbReference>
<dbReference type="InterPro" id="IPR029052">
    <property type="entry name" value="Metallo-depent_PP-like"/>
</dbReference>
<dbReference type="InterPro" id="IPR032285">
    <property type="entry name" value="Metallophos_N"/>
</dbReference>
<dbReference type="InterPro" id="IPR013783">
    <property type="entry name" value="Ig-like_fold"/>
</dbReference>
<feature type="domain" description="Calcineurin-like phosphoesterase C-terminal" evidence="2">
    <location>
        <begin position="354"/>
        <end position="520"/>
    </location>
</feature>
<reference evidence="4" key="1">
    <citation type="submission" date="2022-07" db="EMBL/GenBank/DDBJ databases">
        <title>Taxonomy of Novel Oxalotrophic and Methylotrophic Bacteria.</title>
        <authorList>
            <person name="Sahin N."/>
            <person name="Tani A."/>
        </authorList>
    </citation>
    <scope>NUCLEOTIDE SEQUENCE</scope>
    <source>
        <strain evidence="4">Y10</strain>
    </source>
</reference>
<dbReference type="InterPro" id="IPR051918">
    <property type="entry name" value="STPP_CPPED1"/>
</dbReference>
<comment type="caution">
    <text evidence="4">The sequence shown here is derived from an EMBL/GenBank/DDBJ whole genome shotgun (WGS) entry which is preliminary data.</text>
</comment>
<evidence type="ECO:0000259" key="1">
    <source>
        <dbReference type="Pfam" id="PF00149"/>
    </source>
</evidence>